<dbReference type="InterPro" id="IPR036396">
    <property type="entry name" value="Cyt_P450_sf"/>
</dbReference>
<dbReference type="PRINTS" id="PR00463">
    <property type="entry name" value="EP450I"/>
</dbReference>
<evidence type="ECO:0008006" key="9">
    <source>
        <dbReference type="Google" id="ProtNLM"/>
    </source>
</evidence>
<keyword evidence="2 6" id="KW-0479">Metal-binding</keyword>
<evidence type="ECO:0000256" key="5">
    <source>
        <dbReference type="ARBA" id="ARBA00023033"/>
    </source>
</evidence>
<feature type="binding site" description="axial binding residue" evidence="6">
    <location>
        <position position="373"/>
    </location>
    <ligand>
        <name>heme</name>
        <dbReference type="ChEBI" id="CHEBI:30413"/>
    </ligand>
    <ligandPart>
        <name>Fe</name>
        <dbReference type="ChEBI" id="CHEBI:18248"/>
    </ligandPart>
</feature>
<evidence type="ECO:0000313" key="7">
    <source>
        <dbReference type="EMBL" id="EMD93160.1"/>
    </source>
</evidence>
<evidence type="ECO:0000256" key="1">
    <source>
        <dbReference type="ARBA" id="ARBA00010617"/>
    </source>
</evidence>
<dbReference type="Proteomes" id="UP000016936">
    <property type="component" value="Unassembled WGS sequence"/>
</dbReference>
<dbReference type="SUPFAM" id="SSF48264">
    <property type="entry name" value="Cytochrome P450"/>
    <property type="match status" value="1"/>
</dbReference>
<dbReference type="InterPro" id="IPR050364">
    <property type="entry name" value="Cytochrome_P450_fung"/>
</dbReference>
<proteinExistence type="inferred from homology"/>
<evidence type="ECO:0000256" key="6">
    <source>
        <dbReference type="PIRSR" id="PIRSR602401-1"/>
    </source>
</evidence>
<evidence type="ECO:0000256" key="4">
    <source>
        <dbReference type="ARBA" id="ARBA00023004"/>
    </source>
</evidence>
<reference evidence="8" key="2">
    <citation type="journal article" date="2013" name="PLoS Genet.">
        <title>Comparative genome structure, secondary metabolite, and effector coding capacity across Cochliobolus pathogens.</title>
        <authorList>
            <person name="Condon B.J."/>
            <person name="Leng Y."/>
            <person name="Wu D."/>
            <person name="Bushley K.E."/>
            <person name="Ohm R.A."/>
            <person name="Otillar R."/>
            <person name="Martin J."/>
            <person name="Schackwitz W."/>
            <person name="Grimwood J."/>
            <person name="MohdZainudin N."/>
            <person name="Xue C."/>
            <person name="Wang R."/>
            <person name="Manning V.A."/>
            <person name="Dhillon B."/>
            <person name="Tu Z.J."/>
            <person name="Steffenson B.J."/>
            <person name="Salamov A."/>
            <person name="Sun H."/>
            <person name="Lowry S."/>
            <person name="LaButti K."/>
            <person name="Han J."/>
            <person name="Copeland A."/>
            <person name="Lindquist E."/>
            <person name="Barry K."/>
            <person name="Schmutz J."/>
            <person name="Baker S.E."/>
            <person name="Ciuffetti L.M."/>
            <person name="Grigoriev I.V."/>
            <person name="Zhong S."/>
            <person name="Turgeon B.G."/>
        </authorList>
    </citation>
    <scope>NUCLEOTIDE SEQUENCE [LARGE SCALE GENOMIC DNA]</scope>
    <source>
        <strain evidence="8">C5 / ATCC 48332 / race O</strain>
    </source>
</reference>
<keyword evidence="8" id="KW-1185">Reference proteome</keyword>
<dbReference type="OrthoDB" id="1055148at2759"/>
<keyword evidence="4 6" id="KW-0408">Iron</keyword>
<dbReference type="GO" id="GO:0016705">
    <property type="term" value="F:oxidoreductase activity, acting on paired donors, with incorporation or reduction of molecular oxygen"/>
    <property type="evidence" value="ECO:0007669"/>
    <property type="project" value="InterPro"/>
</dbReference>
<keyword evidence="6" id="KW-0349">Heme</keyword>
<dbReference type="HOGENOM" id="CLU_001570_2_1_1"/>
<dbReference type="AlphaFoldDB" id="M2T6D9"/>
<gene>
    <name evidence="7" type="ORF">COCHEDRAFT_1154850</name>
</gene>
<dbReference type="Pfam" id="PF00067">
    <property type="entry name" value="p450"/>
    <property type="match status" value="1"/>
</dbReference>
<dbReference type="GO" id="GO:0005506">
    <property type="term" value="F:iron ion binding"/>
    <property type="evidence" value="ECO:0007669"/>
    <property type="project" value="InterPro"/>
</dbReference>
<dbReference type="Gene3D" id="1.10.630.10">
    <property type="entry name" value="Cytochrome P450"/>
    <property type="match status" value="2"/>
</dbReference>
<dbReference type="STRING" id="701091.M2T6D9"/>
<protein>
    <recommendedName>
        <fullName evidence="9">Cytochrome P450</fullName>
    </recommendedName>
</protein>
<dbReference type="EMBL" id="KB445574">
    <property type="protein sequence ID" value="EMD93160.1"/>
    <property type="molecule type" value="Genomic_DNA"/>
</dbReference>
<organism evidence="7 8">
    <name type="scientific">Cochliobolus heterostrophus (strain C5 / ATCC 48332 / race O)</name>
    <name type="common">Southern corn leaf blight fungus</name>
    <name type="synonym">Bipolaris maydis</name>
    <dbReference type="NCBI Taxonomy" id="701091"/>
    <lineage>
        <taxon>Eukaryota</taxon>
        <taxon>Fungi</taxon>
        <taxon>Dikarya</taxon>
        <taxon>Ascomycota</taxon>
        <taxon>Pezizomycotina</taxon>
        <taxon>Dothideomycetes</taxon>
        <taxon>Pleosporomycetidae</taxon>
        <taxon>Pleosporales</taxon>
        <taxon>Pleosporineae</taxon>
        <taxon>Pleosporaceae</taxon>
        <taxon>Bipolaris</taxon>
    </lineage>
</organism>
<evidence type="ECO:0000256" key="3">
    <source>
        <dbReference type="ARBA" id="ARBA00023002"/>
    </source>
</evidence>
<dbReference type="eggNOG" id="KOG0156">
    <property type="taxonomic scope" value="Eukaryota"/>
</dbReference>
<keyword evidence="5" id="KW-0503">Monooxygenase</keyword>
<dbReference type="PANTHER" id="PTHR46300">
    <property type="entry name" value="P450, PUTATIVE (EUROFUNG)-RELATED-RELATED"/>
    <property type="match status" value="1"/>
</dbReference>
<comment type="cofactor">
    <cofactor evidence="6">
        <name>heme</name>
        <dbReference type="ChEBI" id="CHEBI:30413"/>
    </cofactor>
</comment>
<evidence type="ECO:0000256" key="2">
    <source>
        <dbReference type="ARBA" id="ARBA00022723"/>
    </source>
</evidence>
<comment type="similarity">
    <text evidence="1">Belongs to the cytochrome P450 family.</text>
</comment>
<evidence type="ECO:0000313" key="8">
    <source>
        <dbReference type="Proteomes" id="UP000016936"/>
    </source>
</evidence>
<keyword evidence="3" id="KW-0560">Oxidoreductase</keyword>
<dbReference type="GO" id="GO:0020037">
    <property type="term" value="F:heme binding"/>
    <property type="evidence" value="ECO:0007669"/>
    <property type="project" value="InterPro"/>
</dbReference>
<sequence>MALLQQLVSEASRRAPTNLGLVISLVVVLYRFLKIGSRPKDYPPGPPALPFVGNLHQIPKRNIHLQYEKWAKQCLADGQVIHGLVDLRGSNYADRSELWVRGLFDNSRIIMKNLPYQELEILQMLTQIHTDMENFVLHVGRMTESMATIIAYGFRLPNTTDPLTHEMLENSHGFFQCIIKSKILDWYPSLKPSSRLPCFATNIEASKSKIELLIDHAAVYIVGIAFGGADTTRYTLQRIFKAMVLFPELQKAAQAEIDKVFGLSKLPSGEHLISLKYIRCTAKELVRGLPTAINGAILHAAVAEDTYRGYPILAGASIVVAVWSASHNPQDFEDPRTFRSERQDPDISLLEALNAASTKNWGFYGFDSGHRICPVVYVAENTLLIAIARVLWALNISTAEDRSVNLIEIDRDAMAGGLAAMPAPFKCKIVPRSAGRIVLIDKE</sequence>
<dbReference type="PANTHER" id="PTHR46300:SF2">
    <property type="entry name" value="CYTOCHROME P450 MONOOXYGENASE ALNH-RELATED"/>
    <property type="match status" value="1"/>
</dbReference>
<dbReference type="OMA" id="IFEEMTW"/>
<dbReference type="InterPro" id="IPR002401">
    <property type="entry name" value="Cyt_P450_E_grp-I"/>
</dbReference>
<dbReference type="GO" id="GO:0004497">
    <property type="term" value="F:monooxygenase activity"/>
    <property type="evidence" value="ECO:0007669"/>
    <property type="project" value="UniProtKB-KW"/>
</dbReference>
<name>M2T6D9_COCH5</name>
<reference evidence="7 8" key="1">
    <citation type="journal article" date="2012" name="PLoS Pathog.">
        <title>Diverse lifestyles and strategies of plant pathogenesis encoded in the genomes of eighteen Dothideomycetes fungi.</title>
        <authorList>
            <person name="Ohm R.A."/>
            <person name="Feau N."/>
            <person name="Henrissat B."/>
            <person name="Schoch C.L."/>
            <person name="Horwitz B.A."/>
            <person name="Barry K.W."/>
            <person name="Condon B.J."/>
            <person name="Copeland A.C."/>
            <person name="Dhillon B."/>
            <person name="Glaser F."/>
            <person name="Hesse C.N."/>
            <person name="Kosti I."/>
            <person name="LaButti K."/>
            <person name="Lindquist E.A."/>
            <person name="Lucas S."/>
            <person name="Salamov A.A."/>
            <person name="Bradshaw R.E."/>
            <person name="Ciuffetti L."/>
            <person name="Hamelin R.C."/>
            <person name="Kema G.H.J."/>
            <person name="Lawrence C."/>
            <person name="Scott J.A."/>
            <person name="Spatafora J.W."/>
            <person name="Turgeon B.G."/>
            <person name="de Wit P.J.G.M."/>
            <person name="Zhong S."/>
            <person name="Goodwin S.B."/>
            <person name="Grigoriev I.V."/>
        </authorList>
    </citation>
    <scope>NUCLEOTIDE SEQUENCE [LARGE SCALE GENOMIC DNA]</scope>
    <source>
        <strain evidence="8">C5 / ATCC 48332 / race O</strain>
    </source>
</reference>
<dbReference type="InterPro" id="IPR001128">
    <property type="entry name" value="Cyt_P450"/>
</dbReference>
<accession>M2T6D9</accession>